<evidence type="ECO:0000256" key="2">
    <source>
        <dbReference type="ARBA" id="ARBA00022833"/>
    </source>
</evidence>
<dbReference type="SUPFAM" id="SSF57716">
    <property type="entry name" value="Glucocorticoid receptor-like (DNA-binding domain)"/>
    <property type="match status" value="3"/>
</dbReference>
<feature type="region of interest" description="Disordered" evidence="5">
    <location>
        <begin position="121"/>
        <end position="147"/>
    </location>
</feature>
<feature type="region of interest" description="Disordered" evidence="5">
    <location>
        <begin position="1"/>
        <end position="95"/>
    </location>
</feature>
<dbReference type="GO" id="GO:0030036">
    <property type="term" value="P:actin cytoskeleton organization"/>
    <property type="evidence" value="ECO:0007669"/>
    <property type="project" value="TreeGrafter"/>
</dbReference>
<dbReference type="GO" id="GO:0051371">
    <property type="term" value="F:muscle alpha-actinin binding"/>
    <property type="evidence" value="ECO:0007669"/>
    <property type="project" value="TreeGrafter"/>
</dbReference>
<dbReference type="PANTHER" id="PTHR24214">
    <property type="entry name" value="PDZ AND LIM DOMAIN PROTEIN ZASP"/>
    <property type="match status" value="1"/>
</dbReference>
<evidence type="ECO:0000313" key="8">
    <source>
        <dbReference type="Proteomes" id="UP000054567"/>
    </source>
</evidence>
<gene>
    <name evidence="7" type="ORF">CPAG_04459</name>
</gene>
<proteinExistence type="predicted"/>
<dbReference type="FunFam" id="2.10.110.10:FF:000127">
    <property type="entry name" value="LIM domain protein"/>
    <property type="match status" value="1"/>
</dbReference>
<feature type="compositionally biased region" description="Basic and acidic residues" evidence="5">
    <location>
        <begin position="26"/>
        <end position="36"/>
    </location>
</feature>
<dbReference type="EMBL" id="DS268110">
    <property type="protein sequence ID" value="KMM68127.1"/>
    <property type="molecule type" value="Genomic_DNA"/>
</dbReference>
<evidence type="ECO:0000256" key="4">
    <source>
        <dbReference type="PROSITE-ProRule" id="PRU00125"/>
    </source>
</evidence>
<dbReference type="GO" id="GO:0030695">
    <property type="term" value="F:GTPase regulator activity"/>
    <property type="evidence" value="ECO:0007669"/>
    <property type="project" value="UniProtKB-ARBA"/>
</dbReference>
<evidence type="ECO:0000256" key="5">
    <source>
        <dbReference type="SAM" id="MobiDB-lite"/>
    </source>
</evidence>
<reference evidence="8" key="2">
    <citation type="journal article" date="2009" name="Genome Res.">
        <title>Comparative genomic analyses of the human fungal pathogens Coccidioides and their relatives.</title>
        <authorList>
            <person name="Sharpton T.J."/>
            <person name="Stajich J.E."/>
            <person name="Rounsley S.D."/>
            <person name="Gardner M.J."/>
            <person name="Wortman J.R."/>
            <person name="Jordar V.S."/>
            <person name="Maiti R."/>
            <person name="Kodira C.D."/>
            <person name="Neafsey D.E."/>
            <person name="Zeng Q."/>
            <person name="Hung C.-Y."/>
            <person name="McMahan C."/>
            <person name="Muszewska A."/>
            <person name="Grynberg M."/>
            <person name="Mandel M.A."/>
            <person name="Kellner E.M."/>
            <person name="Barker B.M."/>
            <person name="Galgiani J.N."/>
            <person name="Orbach M.J."/>
            <person name="Kirkland T.N."/>
            <person name="Cole G.T."/>
            <person name="Henn M.R."/>
            <person name="Birren B.W."/>
            <person name="Taylor J.W."/>
        </authorList>
    </citation>
    <scope>NUCLEOTIDE SEQUENCE [LARGE SCALE GENOMIC DNA]</scope>
    <source>
        <strain evidence="8">RMSCC 3488</strain>
    </source>
</reference>
<protein>
    <submittedName>
        <fullName evidence="7">Leupaxin</fullName>
    </submittedName>
</protein>
<dbReference type="InterPro" id="IPR050604">
    <property type="entry name" value="PDZ-LIM_domain"/>
</dbReference>
<evidence type="ECO:0000256" key="1">
    <source>
        <dbReference type="ARBA" id="ARBA00022723"/>
    </source>
</evidence>
<dbReference type="SMART" id="SM00132">
    <property type="entry name" value="LIM"/>
    <property type="match status" value="3"/>
</dbReference>
<dbReference type="PANTHER" id="PTHR24214:SF38">
    <property type="entry name" value="PDZ AND LIM DOMAIN PROTEIN ZASP-RELATED"/>
    <property type="match status" value="1"/>
</dbReference>
<feature type="compositionally biased region" description="Basic residues" evidence="5">
    <location>
        <begin position="1"/>
        <end position="11"/>
    </location>
</feature>
<organism evidence="7 8">
    <name type="scientific">Coccidioides posadasii RMSCC 3488</name>
    <dbReference type="NCBI Taxonomy" id="454284"/>
    <lineage>
        <taxon>Eukaryota</taxon>
        <taxon>Fungi</taxon>
        <taxon>Dikarya</taxon>
        <taxon>Ascomycota</taxon>
        <taxon>Pezizomycotina</taxon>
        <taxon>Eurotiomycetes</taxon>
        <taxon>Eurotiomycetidae</taxon>
        <taxon>Onygenales</taxon>
        <taxon>Onygenaceae</taxon>
        <taxon>Coccidioides</taxon>
    </lineage>
</organism>
<accession>A0A0J6I980</accession>
<dbReference type="GO" id="GO:0031941">
    <property type="term" value="C:filamentous actin"/>
    <property type="evidence" value="ECO:0007669"/>
    <property type="project" value="TreeGrafter"/>
</dbReference>
<dbReference type="InterPro" id="IPR001781">
    <property type="entry name" value="Znf_LIM"/>
</dbReference>
<dbReference type="FunFam" id="2.10.110.10:FF:000077">
    <property type="entry name" value="LIM domain protein"/>
    <property type="match status" value="1"/>
</dbReference>
<dbReference type="GO" id="GO:0001725">
    <property type="term" value="C:stress fiber"/>
    <property type="evidence" value="ECO:0007669"/>
    <property type="project" value="TreeGrafter"/>
</dbReference>
<keyword evidence="1 4" id="KW-0479">Metal-binding</keyword>
<evidence type="ECO:0000256" key="3">
    <source>
        <dbReference type="ARBA" id="ARBA00023038"/>
    </source>
</evidence>
<feature type="compositionally biased region" description="Basic and acidic residues" evidence="5">
    <location>
        <begin position="542"/>
        <end position="554"/>
    </location>
</feature>
<reference evidence="7 8" key="1">
    <citation type="submission" date="2007-06" db="EMBL/GenBank/DDBJ databases">
        <title>The Genome Sequence of Coccidioides posadasii RMSCC_3488.</title>
        <authorList>
            <consortium name="Coccidioides Genome Resources Consortium"/>
            <consortium name="The Broad Institute Genome Sequencing Platform"/>
            <person name="Henn M.R."/>
            <person name="Sykes S."/>
            <person name="Young S."/>
            <person name="Jaffe D."/>
            <person name="Berlin A."/>
            <person name="Alvarez P."/>
            <person name="Butler J."/>
            <person name="Gnerre S."/>
            <person name="Grabherr M."/>
            <person name="Mauceli E."/>
            <person name="Brockman W."/>
            <person name="Kodira C."/>
            <person name="Alvarado L."/>
            <person name="Zeng Q."/>
            <person name="Crawford M."/>
            <person name="Antoine C."/>
            <person name="Devon K."/>
            <person name="Galgiani J."/>
            <person name="Orsborn K."/>
            <person name="Lewis M.L."/>
            <person name="Nusbaum C."/>
            <person name="Galagan J."/>
            <person name="Birren B."/>
        </authorList>
    </citation>
    <scope>NUCLEOTIDE SEQUENCE [LARGE SCALE GENOMIC DNA]</scope>
    <source>
        <strain evidence="7 8">RMSCC 3488</strain>
    </source>
</reference>
<feature type="compositionally biased region" description="Basic and acidic residues" evidence="5">
    <location>
        <begin position="371"/>
        <end position="383"/>
    </location>
</feature>
<feature type="region of interest" description="Disordered" evidence="5">
    <location>
        <begin position="220"/>
        <end position="554"/>
    </location>
</feature>
<dbReference type="Pfam" id="PF00412">
    <property type="entry name" value="LIM"/>
    <property type="match status" value="3"/>
</dbReference>
<dbReference type="Gene3D" id="2.10.110.10">
    <property type="entry name" value="Cysteine Rich Protein"/>
    <property type="match status" value="3"/>
</dbReference>
<keyword evidence="3 4" id="KW-0440">LIM domain</keyword>
<feature type="compositionally biased region" description="Low complexity" evidence="5">
    <location>
        <begin position="239"/>
        <end position="250"/>
    </location>
</feature>
<dbReference type="Proteomes" id="UP000054567">
    <property type="component" value="Unassembled WGS sequence"/>
</dbReference>
<name>A0A0J6I980_COCPO</name>
<feature type="domain" description="LIM zinc-binding" evidence="6">
    <location>
        <begin position="663"/>
        <end position="723"/>
    </location>
</feature>
<dbReference type="PROSITE" id="PS00478">
    <property type="entry name" value="LIM_DOMAIN_1"/>
    <property type="match status" value="2"/>
</dbReference>
<evidence type="ECO:0000313" key="7">
    <source>
        <dbReference type="EMBL" id="KMM68127.1"/>
    </source>
</evidence>
<keyword evidence="2 4" id="KW-0862">Zinc</keyword>
<dbReference type="GO" id="GO:0046872">
    <property type="term" value="F:metal ion binding"/>
    <property type="evidence" value="ECO:0007669"/>
    <property type="project" value="UniProtKB-KW"/>
</dbReference>
<feature type="compositionally biased region" description="Polar residues" evidence="5">
    <location>
        <begin position="127"/>
        <end position="142"/>
    </location>
</feature>
<feature type="compositionally biased region" description="Polar residues" evidence="5">
    <location>
        <begin position="479"/>
        <end position="493"/>
    </location>
</feature>
<dbReference type="VEuPathDB" id="FungiDB:CPAG_04459"/>
<feature type="compositionally biased region" description="Basic residues" evidence="5">
    <location>
        <begin position="274"/>
        <end position="285"/>
    </location>
</feature>
<dbReference type="PROSITE" id="PS50023">
    <property type="entry name" value="LIM_DOMAIN_2"/>
    <property type="match status" value="2"/>
</dbReference>
<dbReference type="GO" id="GO:0003779">
    <property type="term" value="F:actin binding"/>
    <property type="evidence" value="ECO:0007669"/>
    <property type="project" value="TreeGrafter"/>
</dbReference>
<feature type="domain" description="LIM zinc-binding" evidence="6">
    <location>
        <begin position="584"/>
        <end position="643"/>
    </location>
</feature>
<dbReference type="OrthoDB" id="15567at2759"/>
<evidence type="ECO:0000259" key="6">
    <source>
        <dbReference type="PROSITE" id="PS50023"/>
    </source>
</evidence>
<reference evidence="8" key="3">
    <citation type="journal article" date="2010" name="Genome Res.">
        <title>Population genomic sequencing of Coccidioides fungi reveals recent hybridization and transposon control.</title>
        <authorList>
            <person name="Neafsey D.E."/>
            <person name="Barker B.M."/>
            <person name="Sharpton T.J."/>
            <person name="Stajich J.E."/>
            <person name="Park D.J."/>
            <person name="Whiston E."/>
            <person name="Hung C.-Y."/>
            <person name="McMahan C."/>
            <person name="White J."/>
            <person name="Sykes S."/>
            <person name="Heiman D."/>
            <person name="Young S."/>
            <person name="Zeng Q."/>
            <person name="Abouelleil A."/>
            <person name="Aftuck L."/>
            <person name="Bessette D."/>
            <person name="Brown A."/>
            <person name="FitzGerald M."/>
            <person name="Lui A."/>
            <person name="Macdonald J.P."/>
            <person name="Priest M."/>
            <person name="Orbach M.J."/>
            <person name="Galgiani J.N."/>
            <person name="Kirkland T.N."/>
            <person name="Cole G.T."/>
            <person name="Birren B.W."/>
            <person name="Henn M.R."/>
            <person name="Taylor J.W."/>
            <person name="Rounsley S.D."/>
        </authorList>
    </citation>
    <scope>NUCLEOTIDE SEQUENCE [LARGE SCALE GENOMIC DNA]</scope>
    <source>
        <strain evidence="8">RMSCC 3488</strain>
    </source>
</reference>
<dbReference type="AlphaFoldDB" id="A0A0J6I980"/>
<dbReference type="CDD" id="cd08368">
    <property type="entry name" value="LIM"/>
    <property type="match status" value="3"/>
</dbReference>
<feature type="compositionally biased region" description="Basic and acidic residues" evidence="5">
    <location>
        <begin position="416"/>
        <end position="438"/>
    </location>
</feature>
<sequence length="800" mass="88742">MVHSIRFKSGTRKVSPPNPTFMDDDQLAHYLKDLRNNRPPRPIGSRPLPTKDTALLGSPQNNDLPPRASSALSMSRPADPSGPATGDLFPRSSSALSHRRYMSELLQQNEPGEYTSIPEETVDETPRNTSSTPIVSSPNAQYRESGHRWVEKQAARSLRNALEEMDLQDEEQRLYDAAHEEAVDLVLQHQKYGFQEQNQHAPYRNPDVANRFLRYSERGGHFRSHSSAISRSGRDLSESDSSGGSNSANSHRISFPAGVHGTRPQTHHDNSTFRVKKNSSLRRTSKVNFSLPEDDMQQAPHPQLSRISNSDSSKGLFRNPEDQIYEEPEDPSSKAEAATDKFIPSALRVKARNSLPRGARSLPRQANNRAGSEKKLSIFDIHKNPPTQSKNPFYKANNFSTTANSTKEQETSPTKDGIEIRSEEIRAATSMRLKDRSSRLPMPSAVSDRPGRPIVSFDPDWKAPEEEGYANSRGARQGFGQSSSRPSIENTSTPHKDLAPTINVSEAPSVPSISVECEDSTPPSILVSELGPPISSMPPQNEPKRRELPDPKKYAAEQRSKKAAALSKSRFSHITPTSINFPTAACAACGLPISGRIVTACDHRLHPECFTCYHCSTALECVAFYQEPESSRAERLADSHEDDQEMNYPRFYCHLDFHELFSPRCKSCKTPIEGEVIVACGAEWHVGHFFCAECGDPFTPETPFVEKEGYAWCVRCHSRRTADKCRACKLPVVEDVVVTALGGQWHEKCFVCCECGGGFGPEGRFFARQGKPRVTAKGRQIGGPVETAACESCEARRLKA</sequence>
<feature type="compositionally biased region" description="Polar residues" evidence="5">
    <location>
        <begin position="385"/>
        <end position="414"/>
    </location>
</feature>